<gene>
    <name evidence="2" type="ORF">S06H3_29895</name>
</gene>
<proteinExistence type="predicted"/>
<evidence type="ECO:0000313" key="2">
    <source>
        <dbReference type="EMBL" id="GAI24720.1"/>
    </source>
</evidence>
<dbReference type="AlphaFoldDB" id="X1ND28"/>
<feature type="compositionally biased region" description="Basic and acidic residues" evidence="1">
    <location>
        <begin position="8"/>
        <end position="32"/>
    </location>
</feature>
<reference evidence="2" key="1">
    <citation type="journal article" date="2014" name="Front. Microbiol.">
        <title>High frequency of phylogenetically diverse reductive dehalogenase-homologous genes in deep subseafloor sedimentary metagenomes.</title>
        <authorList>
            <person name="Kawai M."/>
            <person name="Futagami T."/>
            <person name="Toyoda A."/>
            <person name="Takaki Y."/>
            <person name="Nishi S."/>
            <person name="Hori S."/>
            <person name="Arai W."/>
            <person name="Tsubouchi T."/>
            <person name="Morono Y."/>
            <person name="Uchiyama I."/>
            <person name="Ito T."/>
            <person name="Fujiyama A."/>
            <person name="Inagaki F."/>
            <person name="Takami H."/>
        </authorList>
    </citation>
    <scope>NUCLEOTIDE SEQUENCE</scope>
    <source>
        <strain evidence="2">Expedition CK06-06</strain>
    </source>
</reference>
<dbReference type="EMBL" id="BARV01017560">
    <property type="protein sequence ID" value="GAI24720.1"/>
    <property type="molecule type" value="Genomic_DNA"/>
</dbReference>
<feature type="region of interest" description="Disordered" evidence="1">
    <location>
        <begin position="1"/>
        <end position="38"/>
    </location>
</feature>
<protein>
    <submittedName>
        <fullName evidence="2">Uncharacterized protein</fullName>
    </submittedName>
</protein>
<name>X1ND28_9ZZZZ</name>
<organism evidence="2">
    <name type="scientific">marine sediment metagenome</name>
    <dbReference type="NCBI Taxonomy" id="412755"/>
    <lineage>
        <taxon>unclassified sequences</taxon>
        <taxon>metagenomes</taxon>
        <taxon>ecological metagenomes</taxon>
    </lineage>
</organism>
<evidence type="ECO:0000256" key="1">
    <source>
        <dbReference type="SAM" id="MobiDB-lite"/>
    </source>
</evidence>
<sequence length="82" mass="9126">MSPEELEKEAKEEEVKKTPEAKKEGKGKEIKKTPNPTSGYLEIVRENDIIRTNISIDDALKMVLSAGKVSLKEVTDRLGAEN</sequence>
<accession>X1ND28</accession>
<comment type="caution">
    <text evidence="2">The sequence shown here is derived from an EMBL/GenBank/DDBJ whole genome shotgun (WGS) entry which is preliminary data.</text>
</comment>